<reference evidence="2 3" key="1">
    <citation type="submission" date="2023-09" db="EMBL/GenBank/DDBJ databases">
        <title>Genomes of two closely related lineages of the louse Polyplax serrata with different host specificities.</title>
        <authorList>
            <person name="Martinu J."/>
            <person name="Tarabai H."/>
            <person name="Stefka J."/>
            <person name="Hypsa V."/>
        </authorList>
    </citation>
    <scope>NUCLEOTIDE SEQUENCE [LARGE SCALE GENOMIC DNA]</scope>
    <source>
        <strain evidence="2">98ZLc_SE</strain>
    </source>
</reference>
<sequence length="81" mass="8972">MGDPEDSRTKPLATHPHPAITKVFCVIPSGHYENTSHCFDIQKLCKLLPLEKGTSNLRANPTRSKVIASPRPPWSTLVHSD</sequence>
<organism evidence="2 3">
    <name type="scientific">Polyplax serrata</name>
    <name type="common">Common mouse louse</name>
    <dbReference type="NCBI Taxonomy" id="468196"/>
    <lineage>
        <taxon>Eukaryota</taxon>
        <taxon>Metazoa</taxon>
        <taxon>Ecdysozoa</taxon>
        <taxon>Arthropoda</taxon>
        <taxon>Hexapoda</taxon>
        <taxon>Insecta</taxon>
        <taxon>Pterygota</taxon>
        <taxon>Neoptera</taxon>
        <taxon>Paraneoptera</taxon>
        <taxon>Psocodea</taxon>
        <taxon>Troctomorpha</taxon>
        <taxon>Phthiraptera</taxon>
        <taxon>Anoplura</taxon>
        <taxon>Polyplacidae</taxon>
        <taxon>Polyplax</taxon>
    </lineage>
</organism>
<evidence type="ECO:0000256" key="1">
    <source>
        <dbReference type="SAM" id="MobiDB-lite"/>
    </source>
</evidence>
<dbReference type="EMBL" id="JAWJWF010000001">
    <property type="protein sequence ID" value="KAK6640514.1"/>
    <property type="molecule type" value="Genomic_DNA"/>
</dbReference>
<keyword evidence="3" id="KW-1185">Reference proteome</keyword>
<accession>A0ABR1BEJ3</accession>
<dbReference type="Proteomes" id="UP001359485">
    <property type="component" value="Unassembled WGS sequence"/>
</dbReference>
<proteinExistence type="predicted"/>
<evidence type="ECO:0000313" key="2">
    <source>
        <dbReference type="EMBL" id="KAK6640514.1"/>
    </source>
</evidence>
<name>A0ABR1BEJ3_POLSC</name>
<gene>
    <name evidence="2" type="ORF">RUM44_012209</name>
</gene>
<comment type="caution">
    <text evidence="2">The sequence shown here is derived from an EMBL/GenBank/DDBJ whole genome shotgun (WGS) entry which is preliminary data.</text>
</comment>
<protein>
    <submittedName>
        <fullName evidence="2">Uncharacterized protein</fullName>
    </submittedName>
</protein>
<evidence type="ECO:0000313" key="3">
    <source>
        <dbReference type="Proteomes" id="UP001359485"/>
    </source>
</evidence>
<feature type="region of interest" description="Disordered" evidence="1">
    <location>
        <begin position="62"/>
        <end position="81"/>
    </location>
</feature>